<dbReference type="InterPro" id="IPR036188">
    <property type="entry name" value="FAD/NAD-bd_sf"/>
</dbReference>
<feature type="region of interest" description="Disordered" evidence="1">
    <location>
        <begin position="262"/>
        <end position="282"/>
    </location>
</feature>
<dbReference type="OrthoDB" id="2019015at2759"/>
<dbReference type="STRING" id="2025994.A0A2T3A5L3"/>
<dbReference type="PANTHER" id="PTHR42923:SF20">
    <property type="entry name" value="FLAVIN-CONTAINING AMINE OXIDASEDEHYDROGENASE"/>
    <property type="match status" value="1"/>
</dbReference>
<dbReference type="Gene3D" id="3.50.50.60">
    <property type="entry name" value="FAD/NAD(P)-binding domain"/>
    <property type="match status" value="1"/>
</dbReference>
<gene>
    <name evidence="2" type="ORF">BD289DRAFT_467792</name>
</gene>
<dbReference type="Gene3D" id="1.10.405.20">
    <property type="match status" value="1"/>
</dbReference>
<dbReference type="AlphaFoldDB" id="A0A2T3A5L3"/>
<evidence type="ECO:0008006" key="4">
    <source>
        <dbReference type="Google" id="ProtNLM"/>
    </source>
</evidence>
<keyword evidence="3" id="KW-1185">Reference proteome</keyword>
<dbReference type="EMBL" id="KZ678462">
    <property type="protein sequence ID" value="PSR83301.1"/>
    <property type="molecule type" value="Genomic_DNA"/>
</dbReference>
<accession>A0A2T3A5L3</accession>
<dbReference type="Pfam" id="PF13450">
    <property type="entry name" value="NAD_binding_8"/>
    <property type="match status" value="1"/>
</dbReference>
<dbReference type="PROSITE" id="PS51257">
    <property type="entry name" value="PROKAR_LIPOPROTEIN"/>
    <property type="match status" value="1"/>
</dbReference>
<reference evidence="2 3" key="1">
    <citation type="journal article" date="2018" name="Mycol. Prog.">
        <title>Coniella lustricola, a new species from submerged detritus.</title>
        <authorList>
            <person name="Raudabaugh D.B."/>
            <person name="Iturriaga T."/>
            <person name="Carver A."/>
            <person name="Mondo S."/>
            <person name="Pangilinan J."/>
            <person name="Lipzen A."/>
            <person name="He G."/>
            <person name="Amirebrahimi M."/>
            <person name="Grigoriev I.V."/>
            <person name="Miller A.N."/>
        </authorList>
    </citation>
    <scope>NUCLEOTIDE SEQUENCE [LARGE SCALE GENOMIC DNA]</scope>
    <source>
        <strain evidence="2 3">B22-T-1</strain>
    </source>
</reference>
<dbReference type="InterPro" id="IPR050464">
    <property type="entry name" value="Zeta_carotene_desat/Oxidored"/>
</dbReference>
<dbReference type="InParanoid" id="A0A2T3A5L3"/>
<dbReference type="Proteomes" id="UP000241462">
    <property type="component" value="Unassembled WGS sequence"/>
</dbReference>
<dbReference type="GO" id="GO:0016491">
    <property type="term" value="F:oxidoreductase activity"/>
    <property type="evidence" value="ECO:0007669"/>
    <property type="project" value="TreeGrafter"/>
</dbReference>
<dbReference type="PRINTS" id="PR00419">
    <property type="entry name" value="ADXRDTASE"/>
</dbReference>
<proteinExistence type="predicted"/>
<protein>
    <recommendedName>
        <fullName evidence="4">Flavin-containing amine oxidasedehydrogenase</fullName>
    </recommendedName>
</protein>
<evidence type="ECO:0000313" key="2">
    <source>
        <dbReference type="EMBL" id="PSR83301.1"/>
    </source>
</evidence>
<dbReference type="PANTHER" id="PTHR42923">
    <property type="entry name" value="PROTOPORPHYRINOGEN OXIDASE"/>
    <property type="match status" value="1"/>
</dbReference>
<evidence type="ECO:0000313" key="3">
    <source>
        <dbReference type="Proteomes" id="UP000241462"/>
    </source>
</evidence>
<dbReference type="SUPFAM" id="SSF51905">
    <property type="entry name" value="FAD/NAD(P)-binding domain"/>
    <property type="match status" value="1"/>
</dbReference>
<organism evidence="2 3">
    <name type="scientific">Coniella lustricola</name>
    <dbReference type="NCBI Taxonomy" id="2025994"/>
    <lineage>
        <taxon>Eukaryota</taxon>
        <taxon>Fungi</taxon>
        <taxon>Dikarya</taxon>
        <taxon>Ascomycota</taxon>
        <taxon>Pezizomycotina</taxon>
        <taxon>Sordariomycetes</taxon>
        <taxon>Sordariomycetidae</taxon>
        <taxon>Diaporthales</taxon>
        <taxon>Schizoparmaceae</taxon>
        <taxon>Coniella</taxon>
    </lineage>
</organism>
<evidence type="ECO:0000256" key="1">
    <source>
        <dbReference type="SAM" id="MobiDB-lite"/>
    </source>
</evidence>
<name>A0A2T3A5L3_9PEZI</name>
<sequence>MAPVKGGQKHIAIIGAGAAGMSCAATLSQHPDKFKVTVIERGSSCGGQAMSIPLDEKKFGASWMNNGVQGGSPIFKHTFNFFHRYNHDPEEVQLQVSFGKGQSGFWTNVFPSQLVDNYSSDIKKFGIFLKLIKYTMPVLGLVPIRIMLRIMFFSKDFGDKMVYPLIALFLGTGNQTANVPSAIVERLFDDPNMKLWDYDSETLLPNLPKMVTFDKLSAFYGDWHKDLVSKGVDIRLNTEVTEVVARTSKGILLRTNLSKKQQGEGDNVADSSSSAAASSRNNDDHELFDEMVICTLADDALRILGKKSTFRERFVLGGAKFYDDITVTHWDSEYFNKHYETSFSQDLCAKPKSPAQTDQVVFAKGEDPSRPGGFRPMYYTKSYQKDPKKIEMSFDCSNYQHQLLSATGPKDDRGYPHVYQSIFLDKRNRDLWTWPEINKDKIIAENWWHQLGHRWTHYLRVVPLMMFINGKNNTWFAGSWTLVNMHELACVSGIAAAYRLGADYNKFDDFAEDFFSKYLALSHGVIYSREERRRKHKK</sequence>